<dbReference type="InterPro" id="IPR051320">
    <property type="entry name" value="Viral_Replic_Matur_Polypro"/>
</dbReference>
<feature type="domain" description="Reverse transcriptase/retrotransposon-derived protein RNase H-like" evidence="1">
    <location>
        <begin position="60"/>
        <end position="121"/>
    </location>
</feature>
<reference evidence="2 3" key="1">
    <citation type="submission" date="2020-11" db="EMBL/GenBank/DDBJ databases">
        <authorList>
            <person name="Wallbank WR R."/>
            <person name="Pardo Diaz C."/>
            <person name="Kozak K."/>
            <person name="Martin S."/>
            <person name="Jiggins C."/>
            <person name="Moest M."/>
            <person name="Warren A I."/>
            <person name="Generalovic N T."/>
            <person name="Byers J.R.P. K."/>
            <person name="Montejo-Kovacevich G."/>
            <person name="Yen C E."/>
        </authorList>
    </citation>
    <scope>NUCLEOTIDE SEQUENCE [LARGE SCALE GENOMIC DNA]</scope>
</reference>
<evidence type="ECO:0000313" key="3">
    <source>
        <dbReference type="Proteomes" id="UP000594454"/>
    </source>
</evidence>
<dbReference type="InterPro" id="IPR043128">
    <property type="entry name" value="Rev_trsase/Diguanyl_cyclase"/>
</dbReference>
<dbReference type="InterPro" id="IPR041577">
    <property type="entry name" value="RT_RNaseH_2"/>
</dbReference>
<evidence type="ECO:0000259" key="1">
    <source>
        <dbReference type="Pfam" id="PF17919"/>
    </source>
</evidence>
<dbReference type="PANTHER" id="PTHR33064">
    <property type="entry name" value="POL PROTEIN"/>
    <property type="match status" value="1"/>
</dbReference>
<dbReference type="Proteomes" id="UP000594454">
    <property type="component" value="Chromosome 1"/>
</dbReference>
<dbReference type="AlphaFoldDB" id="A0A7R8UEK9"/>
<dbReference type="Pfam" id="PF17919">
    <property type="entry name" value="RT_RNaseH_2"/>
    <property type="match status" value="1"/>
</dbReference>
<evidence type="ECO:0000313" key="2">
    <source>
        <dbReference type="EMBL" id="CAD7079268.1"/>
    </source>
</evidence>
<dbReference type="InParanoid" id="A0A7R8UEK9"/>
<dbReference type="EMBL" id="LR899009">
    <property type="protein sequence ID" value="CAD7079268.1"/>
    <property type="molecule type" value="Genomic_DNA"/>
</dbReference>
<keyword evidence="3" id="KW-1185">Reference proteome</keyword>
<organism evidence="2 3">
    <name type="scientific">Hermetia illucens</name>
    <name type="common">Black soldier fly</name>
    <dbReference type="NCBI Taxonomy" id="343691"/>
    <lineage>
        <taxon>Eukaryota</taxon>
        <taxon>Metazoa</taxon>
        <taxon>Ecdysozoa</taxon>
        <taxon>Arthropoda</taxon>
        <taxon>Hexapoda</taxon>
        <taxon>Insecta</taxon>
        <taxon>Pterygota</taxon>
        <taxon>Neoptera</taxon>
        <taxon>Endopterygota</taxon>
        <taxon>Diptera</taxon>
        <taxon>Brachycera</taxon>
        <taxon>Stratiomyomorpha</taxon>
        <taxon>Stratiomyidae</taxon>
        <taxon>Hermetiinae</taxon>
        <taxon>Hermetia</taxon>
    </lineage>
</organism>
<dbReference type="SUPFAM" id="SSF56672">
    <property type="entry name" value="DNA/RNA polymerases"/>
    <property type="match status" value="1"/>
</dbReference>
<dbReference type="GO" id="GO:0071897">
    <property type="term" value="P:DNA biosynthetic process"/>
    <property type="evidence" value="ECO:0007669"/>
    <property type="project" value="UniProtKB-ARBA"/>
</dbReference>
<sequence>MNRISGKHFRKWWHITFSTSVKEVQNFLGLSENFRKFIPKFSLITKPLNDLLRDGVKFQRKGLNMLKNSMSEQPALQIYDSNLETEIHTDASKQGLGVVLLQKSVENVRFHYTYYTTRKKKSYHPTN</sequence>
<proteinExistence type="predicted"/>
<gene>
    <name evidence="2" type="ORF">HERILL_LOCUS2489</name>
</gene>
<dbReference type="Gene3D" id="3.30.70.270">
    <property type="match status" value="1"/>
</dbReference>
<dbReference type="PANTHER" id="PTHR33064:SF37">
    <property type="entry name" value="RIBONUCLEASE H"/>
    <property type="match status" value="1"/>
</dbReference>
<name>A0A7R8UEK9_HERIL</name>
<dbReference type="InterPro" id="IPR043502">
    <property type="entry name" value="DNA/RNA_pol_sf"/>
</dbReference>
<accession>A0A7R8UEK9</accession>
<protein>
    <recommendedName>
        <fullName evidence="1">Reverse transcriptase/retrotransposon-derived protein RNase H-like domain-containing protein</fullName>
    </recommendedName>
</protein>